<keyword evidence="1" id="KW-1133">Transmembrane helix</keyword>
<protein>
    <submittedName>
        <fullName evidence="2">Transmembrane protein, putative</fullName>
    </submittedName>
</protein>
<reference evidence="2 4" key="2">
    <citation type="journal article" date="2014" name="BMC Genomics">
        <title>An improved genome release (version Mt4.0) for the model legume Medicago truncatula.</title>
        <authorList>
            <person name="Tang H."/>
            <person name="Krishnakumar V."/>
            <person name="Bidwell S."/>
            <person name="Rosen B."/>
            <person name="Chan A."/>
            <person name="Zhou S."/>
            <person name="Gentzbittel L."/>
            <person name="Childs K.L."/>
            <person name="Yandell M."/>
            <person name="Gundlach H."/>
            <person name="Mayer K.F."/>
            <person name="Schwartz D.C."/>
            <person name="Town C.D."/>
        </authorList>
    </citation>
    <scope>GENOME REANNOTATION</scope>
    <source>
        <strain evidence="3 4">cv. Jemalong A17</strain>
    </source>
</reference>
<feature type="transmembrane region" description="Helical" evidence="1">
    <location>
        <begin position="79"/>
        <end position="109"/>
    </location>
</feature>
<sequence>MAPQKWSSSIVNEALMHIYNKPHKIQTNRKKKSSKSCNEAVIAGHGCWRKIYRMITSMHFQHLHSSCELKLLLDLDFNFLSSATCLFFGGLLVTLFFCFISTSSVISLIKKATNSNMMRFKSKAQKDEPRQMGANADEDLVCQNFWGGKLSLENNVFALKSEVGVEALIDAVGIGKQNDLTNLEGNDLKSIYEILEEKYFSKIIEIVHILSGDFGISKTQASDI</sequence>
<name>G7LCM4_MEDTR</name>
<evidence type="ECO:0000313" key="3">
    <source>
        <dbReference type="EnsemblPlants" id="AET02091"/>
    </source>
</evidence>
<dbReference type="Proteomes" id="UP000002051">
    <property type="component" value="Chromosome 8"/>
</dbReference>
<keyword evidence="1" id="KW-0472">Membrane</keyword>
<evidence type="ECO:0000313" key="4">
    <source>
        <dbReference type="Proteomes" id="UP000002051"/>
    </source>
</evidence>
<dbReference type="EnsemblPlants" id="AET02091">
    <property type="protein sequence ID" value="AET02091"/>
    <property type="gene ID" value="MTR_8g032140"/>
</dbReference>
<proteinExistence type="predicted"/>
<organism evidence="2 4">
    <name type="scientific">Medicago truncatula</name>
    <name type="common">Barrel medic</name>
    <name type="synonym">Medicago tribuloides</name>
    <dbReference type="NCBI Taxonomy" id="3880"/>
    <lineage>
        <taxon>Eukaryota</taxon>
        <taxon>Viridiplantae</taxon>
        <taxon>Streptophyta</taxon>
        <taxon>Embryophyta</taxon>
        <taxon>Tracheophyta</taxon>
        <taxon>Spermatophyta</taxon>
        <taxon>Magnoliopsida</taxon>
        <taxon>eudicotyledons</taxon>
        <taxon>Gunneridae</taxon>
        <taxon>Pentapetalae</taxon>
        <taxon>rosids</taxon>
        <taxon>fabids</taxon>
        <taxon>Fabales</taxon>
        <taxon>Fabaceae</taxon>
        <taxon>Papilionoideae</taxon>
        <taxon>50 kb inversion clade</taxon>
        <taxon>NPAAA clade</taxon>
        <taxon>Hologalegina</taxon>
        <taxon>IRL clade</taxon>
        <taxon>Trifolieae</taxon>
        <taxon>Medicago</taxon>
    </lineage>
</organism>
<dbReference type="PaxDb" id="3880-AET02091"/>
<dbReference type="EMBL" id="CM001224">
    <property type="protein sequence ID" value="AET02091.1"/>
    <property type="molecule type" value="Genomic_DNA"/>
</dbReference>
<dbReference type="HOGENOM" id="CLU_1236665_0_0_1"/>
<dbReference type="AlphaFoldDB" id="G7LCM4"/>
<keyword evidence="4" id="KW-1185">Reference proteome</keyword>
<accession>G7LCM4</accession>
<reference evidence="2 4" key="1">
    <citation type="journal article" date="2011" name="Nature">
        <title>The Medicago genome provides insight into the evolution of rhizobial symbioses.</title>
        <authorList>
            <person name="Young N.D."/>
            <person name="Debelle F."/>
            <person name="Oldroyd G.E."/>
            <person name="Geurts R."/>
            <person name="Cannon S.B."/>
            <person name="Udvardi M.K."/>
            <person name="Benedito V.A."/>
            <person name="Mayer K.F."/>
            <person name="Gouzy J."/>
            <person name="Schoof H."/>
            <person name="Van de Peer Y."/>
            <person name="Proost S."/>
            <person name="Cook D.R."/>
            <person name="Meyers B.C."/>
            <person name="Spannagl M."/>
            <person name="Cheung F."/>
            <person name="De Mita S."/>
            <person name="Krishnakumar V."/>
            <person name="Gundlach H."/>
            <person name="Zhou S."/>
            <person name="Mudge J."/>
            <person name="Bharti A.K."/>
            <person name="Murray J.D."/>
            <person name="Naoumkina M.A."/>
            <person name="Rosen B."/>
            <person name="Silverstein K.A."/>
            <person name="Tang H."/>
            <person name="Rombauts S."/>
            <person name="Zhao P.X."/>
            <person name="Zhou P."/>
            <person name="Barbe V."/>
            <person name="Bardou P."/>
            <person name="Bechner M."/>
            <person name="Bellec A."/>
            <person name="Berger A."/>
            <person name="Berges H."/>
            <person name="Bidwell S."/>
            <person name="Bisseling T."/>
            <person name="Choisne N."/>
            <person name="Couloux A."/>
            <person name="Denny R."/>
            <person name="Deshpande S."/>
            <person name="Dai X."/>
            <person name="Doyle J.J."/>
            <person name="Dudez A.M."/>
            <person name="Farmer A.D."/>
            <person name="Fouteau S."/>
            <person name="Franken C."/>
            <person name="Gibelin C."/>
            <person name="Gish J."/>
            <person name="Goldstein S."/>
            <person name="Gonzalez A.J."/>
            <person name="Green P.J."/>
            <person name="Hallab A."/>
            <person name="Hartog M."/>
            <person name="Hua A."/>
            <person name="Humphray S.J."/>
            <person name="Jeong D.H."/>
            <person name="Jing Y."/>
            <person name="Jocker A."/>
            <person name="Kenton S.M."/>
            <person name="Kim D.J."/>
            <person name="Klee K."/>
            <person name="Lai H."/>
            <person name="Lang C."/>
            <person name="Lin S."/>
            <person name="Macmil S.L."/>
            <person name="Magdelenat G."/>
            <person name="Matthews L."/>
            <person name="McCorrison J."/>
            <person name="Monaghan E.L."/>
            <person name="Mun J.H."/>
            <person name="Najar F.Z."/>
            <person name="Nicholson C."/>
            <person name="Noirot C."/>
            <person name="O'Bleness M."/>
            <person name="Paule C.R."/>
            <person name="Poulain J."/>
            <person name="Prion F."/>
            <person name="Qin B."/>
            <person name="Qu C."/>
            <person name="Retzel E.F."/>
            <person name="Riddle C."/>
            <person name="Sallet E."/>
            <person name="Samain S."/>
            <person name="Samson N."/>
            <person name="Sanders I."/>
            <person name="Saurat O."/>
            <person name="Scarpelli C."/>
            <person name="Schiex T."/>
            <person name="Segurens B."/>
            <person name="Severin A.J."/>
            <person name="Sherrier D.J."/>
            <person name="Shi R."/>
            <person name="Sims S."/>
            <person name="Singer S.R."/>
            <person name="Sinharoy S."/>
            <person name="Sterck L."/>
            <person name="Viollet A."/>
            <person name="Wang B.B."/>
            <person name="Wang K."/>
            <person name="Wang M."/>
            <person name="Wang X."/>
            <person name="Warfsmann J."/>
            <person name="Weissenbach J."/>
            <person name="White D.D."/>
            <person name="White J.D."/>
            <person name="Wiley G.B."/>
            <person name="Wincker P."/>
            <person name="Xing Y."/>
            <person name="Yang L."/>
            <person name="Yao Z."/>
            <person name="Ying F."/>
            <person name="Zhai J."/>
            <person name="Zhou L."/>
            <person name="Zuber A."/>
            <person name="Denarie J."/>
            <person name="Dixon R.A."/>
            <person name="May G.D."/>
            <person name="Schwartz D.C."/>
            <person name="Rogers J."/>
            <person name="Quetier F."/>
            <person name="Town C.D."/>
            <person name="Roe B.A."/>
        </authorList>
    </citation>
    <scope>NUCLEOTIDE SEQUENCE [LARGE SCALE GENOMIC DNA]</scope>
    <source>
        <strain evidence="2">A17</strain>
        <strain evidence="3 4">cv. Jemalong A17</strain>
    </source>
</reference>
<evidence type="ECO:0000313" key="2">
    <source>
        <dbReference type="EMBL" id="AET02091.1"/>
    </source>
</evidence>
<reference evidence="3" key="3">
    <citation type="submission" date="2015-04" db="UniProtKB">
        <authorList>
            <consortium name="EnsemblPlants"/>
        </authorList>
    </citation>
    <scope>IDENTIFICATION</scope>
    <source>
        <strain evidence="3">cv. Jemalong A17</strain>
    </source>
</reference>
<evidence type="ECO:0000256" key="1">
    <source>
        <dbReference type="SAM" id="Phobius"/>
    </source>
</evidence>
<gene>
    <name evidence="2" type="ordered locus">MTR_8g032140</name>
</gene>
<keyword evidence="1 2" id="KW-0812">Transmembrane</keyword>